<keyword evidence="2" id="KW-1185">Reference proteome</keyword>
<proteinExistence type="predicted"/>
<organism evidence="1 2">
    <name type="scientific">Aequorivita vitellina</name>
    <dbReference type="NCBI Taxonomy" id="2874475"/>
    <lineage>
        <taxon>Bacteria</taxon>
        <taxon>Pseudomonadati</taxon>
        <taxon>Bacteroidota</taxon>
        <taxon>Flavobacteriia</taxon>
        <taxon>Flavobacteriales</taxon>
        <taxon>Flavobacteriaceae</taxon>
        <taxon>Aequorivita</taxon>
    </lineage>
</organism>
<dbReference type="RefSeq" id="WP_237602186.1">
    <property type="nucleotide sequence ID" value="NZ_JAIRBA010000006.1"/>
</dbReference>
<comment type="caution">
    <text evidence="1">The sequence shown here is derived from an EMBL/GenBank/DDBJ whole genome shotgun (WGS) entry which is preliminary data.</text>
</comment>
<protein>
    <recommendedName>
        <fullName evidence="3">STAS/SEC14 domain-containing protein</fullName>
    </recommendedName>
</protein>
<dbReference type="EMBL" id="JAIRBA010000006">
    <property type="protein sequence ID" value="MCG2418370.1"/>
    <property type="molecule type" value="Genomic_DNA"/>
</dbReference>
<reference evidence="1" key="1">
    <citation type="submission" date="2021-09" db="EMBL/GenBank/DDBJ databases">
        <title>Genome of Aequorivita sp. strain F47161.</title>
        <authorList>
            <person name="Wang Y."/>
        </authorList>
    </citation>
    <scope>NUCLEOTIDE SEQUENCE</scope>
    <source>
        <strain evidence="1">F47161</strain>
    </source>
</reference>
<evidence type="ECO:0008006" key="3">
    <source>
        <dbReference type="Google" id="ProtNLM"/>
    </source>
</evidence>
<name>A0A9X1U132_9FLAO</name>
<evidence type="ECO:0000313" key="1">
    <source>
        <dbReference type="EMBL" id="MCG2418370.1"/>
    </source>
</evidence>
<dbReference type="Proteomes" id="UP001139461">
    <property type="component" value="Unassembled WGS sequence"/>
</dbReference>
<evidence type="ECO:0000313" key="2">
    <source>
        <dbReference type="Proteomes" id="UP001139461"/>
    </source>
</evidence>
<dbReference type="AlphaFoldDB" id="A0A9X1U132"/>
<accession>A0A9X1U132</accession>
<sequence>MEKNAPHNLPSEFKLEKVWHTEIGTVYFYGTLVVVEAKEGIIISHKNGLSSLLKGLAFLGTKPWVYISNRVQSYSVKPTDYKYLNRVPTLKAMVVVAYSEIARSNAELESKFCKKPFAVFETLYEAVLWSKTFTK</sequence>
<gene>
    <name evidence="1" type="ORF">K8089_04990</name>
</gene>